<comment type="subcellular location">
    <subcellularLocation>
        <location evidence="1">Cell envelope</location>
    </subcellularLocation>
</comment>
<organism evidence="6 7">
    <name type="scientific">Methylobacterium iners</name>
    <dbReference type="NCBI Taxonomy" id="418707"/>
    <lineage>
        <taxon>Bacteria</taxon>
        <taxon>Pseudomonadati</taxon>
        <taxon>Pseudomonadota</taxon>
        <taxon>Alphaproteobacteria</taxon>
        <taxon>Hyphomicrobiales</taxon>
        <taxon>Methylobacteriaceae</taxon>
        <taxon>Methylobacterium</taxon>
    </lineage>
</organism>
<dbReference type="CDD" id="cd02966">
    <property type="entry name" value="TlpA_like_family"/>
    <property type="match status" value="1"/>
</dbReference>
<gene>
    <name evidence="6" type="primary">tlpA</name>
    <name evidence="6" type="ORF">OCOJLMKI_2093</name>
</gene>
<accession>A0ABQ4RW80</accession>
<reference evidence="6" key="1">
    <citation type="journal article" date="2021" name="Front. Microbiol.">
        <title>Comprehensive Comparative Genomics and Phenotyping of Methylobacterium Species.</title>
        <authorList>
            <person name="Alessa O."/>
            <person name="Ogura Y."/>
            <person name="Fujitani Y."/>
            <person name="Takami H."/>
            <person name="Hayashi T."/>
            <person name="Sahin N."/>
            <person name="Tani A."/>
        </authorList>
    </citation>
    <scope>NUCLEOTIDE SEQUENCE</scope>
    <source>
        <strain evidence="6">DSM 19015</strain>
    </source>
</reference>
<keyword evidence="4" id="KW-0676">Redox-active center</keyword>
<keyword evidence="7" id="KW-1185">Reference proteome</keyword>
<keyword evidence="3" id="KW-1015">Disulfide bond</keyword>
<proteinExistence type="predicted"/>
<keyword evidence="2" id="KW-0201">Cytochrome c-type biogenesis</keyword>
<dbReference type="InterPro" id="IPR013766">
    <property type="entry name" value="Thioredoxin_domain"/>
</dbReference>
<dbReference type="PANTHER" id="PTHR42852">
    <property type="entry name" value="THIOL:DISULFIDE INTERCHANGE PROTEIN DSBE"/>
    <property type="match status" value="1"/>
</dbReference>
<name>A0ABQ4RW80_9HYPH</name>
<reference evidence="6" key="2">
    <citation type="submission" date="2021-08" db="EMBL/GenBank/DDBJ databases">
        <authorList>
            <person name="Tani A."/>
            <person name="Ola A."/>
            <person name="Ogura Y."/>
            <person name="Katsura K."/>
            <person name="Hayashi T."/>
        </authorList>
    </citation>
    <scope>NUCLEOTIDE SEQUENCE</scope>
    <source>
        <strain evidence="6">DSM 19015</strain>
    </source>
</reference>
<dbReference type="NCBIfam" id="NF047696">
    <property type="entry name" value="ThlDiSintTplARhiz"/>
    <property type="match status" value="1"/>
</dbReference>
<evidence type="ECO:0000313" key="7">
    <source>
        <dbReference type="Proteomes" id="UP001055125"/>
    </source>
</evidence>
<evidence type="ECO:0000256" key="3">
    <source>
        <dbReference type="ARBA" id="ARBA00023157"/>
    </source>
</evidence>
<protein>
    <submittedName>
        <fullName evidence="6">Thiol:disulfide interchange protein TlpA</fullName>
    </submittedName>
</protein>
<comment type="caution">
    <text evidence="6">The sequence shown here is derived from an EMBL/GenBank/DDBJ whole genome shotgun (WGS) entry which is preliminary data.</text>
</comment>
<dbReference type="Gene3D" id="3.40.30.10">
    <property type="entry name" value="Glutaredoxin"/>
    <property type="match status" value="1"/>
</dbReference>
<dbReference type="InterPro" id="IPR017937">
    <property type="entry name" value="Thioredoxin_CS"/>
</dbReference>
<dbReference type="InterPro" id="IPR050553">
    <property type="entry name" value="Thioredoxin_ResA/DsbE_sf"/>
</dbReference>
<dbReference type="Pfam" id="PF00578">
    <property type="entry name" value="AhpC-TSA"/>
    <property type="match status" value="1"/>
</dbReference>
<dbReference type="PROSITE" id="PS00194">
    <property type="entry name" value="THIOREDOXIN_1"/>
    <property type="match status" value="1"/>
</dbReference>
<dbReference type="PANTHER" id="PTHR42852:SF6">
    <property type="entry name" value="THIOL:DISULFIDE INTERCHANGE PROTEIN DSBE"/>
    <property type="match status" value="1"/>
</dbReference>
<dbReference type="PROSITE" id="PS51352">
    <property type="entry name" value="THIOREDOXIN_2"/>
    <property type="match status" value="1"/>
</dbReference>
<evidence type="ECO:0000256" key="4">
    <source>
        <dbReference type="ARBA" id="ARBA00023284"/>
    </source>
</evidence>
<evidence type="ECO:0000259" key="5">
    <source>
        <dbReference type="PROSITE" id="PS51352"/>
    </source>
</evidence>
<evidence type="ECO:0000313" key="6">
    <source>
        <dbReference type="EMBL" id="GJD94886.1"/>
    </source>
</evidence>
<dbReference type="EMBL" id="BPQP01000030">
    <property type="protein sequence ID" value="GJD94886.1"/>
    <property type="molecule type" value="Genomic_DNA"/>
</dbReference>
<evidence type="ECO:0000256" key="2">
    <source>
        <dbReference type="ARBA" id="ARBA00022748"/>
    </source>
</evidence>
<dbReference type="InterPro" id="IPR036249">
    <property type="entry name" value="Thioredoxin-like_sf"/>
</dbReference>
<dbReference type="SUPFAM" id="SSF52833">
    <property type="entry name" value="Thioredoxin-like"/>
    <property type="match status" value="1"/>
</dbReference>
<sequence>MMPRLTIALAAGSVLAALGAGFALYGTGSTGGNSAGACAEAARKAPALASFARGEVAAMQISETPRPAPALAFKGPDGADLTLADLKGRTLLVNLWATWCAPCKAEMPALDRLQAEMGGPDFAVVAINLETRNLDKPPLWLRENGISNLAYYGDPAGRVLPALQKETGSVGLPTTLLIDARGCTIGVLKGPAEWAGADAKRLIGAALGRAAS</sequence>
<evidence type="ECO:0000256" key="1">
    <source>
        <dbReference type="ARBA" id="ARBA00004196"/>
    </source>
</evidence>
<dbReference type="Proteomes" id="UP001055125">
    <property type="component" value="Unassembled WGS sequence"/>
</dbReference>
<feature type="domain" description="Thioredoxin" evidence="5">
    <location>
        <begin position="62"/>
        <end position="208"/>
    </location>
</feature>
<dbReference type="InterPro" id="IPR000866">
    <property type="entry name" value="AhpC/TSA"/>
</dbReference>